<dbReference type="PANTHER" id="PTHR28620:SF1">
    <property type="entry name" value="CENP-V_GFA DOMAIN-CONTAINING PROTEIN"/>
    <property type="match status" value="1"/>
</dbReference>
<gene>
    <name evidence="5" type="ORF">BN869_000002792_1</name>
    <name evidence="6" type="ORF">IM811_007589</name>
</gene>
<evidence type="ECO:0000256" key="1">
    <source>
        <dbReference type="ARBA" id="ARBA00005495"/>
    </source>
</evidence>
<dbReference type="InterPro" id="IPR052355">
    <property type="entry name" value="CENP-V-like"/>
</dbReference>
<dbReference type="InterPro" id="IPR011057">
    <property type="entry name" value="Mss4-like_sf"/>
</dbReference>
<evidence type="ECO:0000259" key="4">
    <source>
        <dbReference type="PROSITE" id="PS51891"/>
    </source>
</evidence>
<keyword evidence="2" id="KW-0479">Metal-binding</keyword>
<keyword evidence="3" id="KW-0862">Zinc</keyword>
<dbReference type="PROSITE" id="PS51891">
    <property type="entry name" value="CENP_V_GFA"/>
    <property type="match status" value="1"/>
</dbReference>
<dbReference type="InterPro" id="IPR006913">
    <property type="entry name" value="CENP-V/GFA"/>
</dbReference>
<dbReference type="EMBL" id="CDPU01000005">
    <property type="protein sequence ID" value="CEO46737.1"/>
    <property type="molecule type" value="Genomic_DNA"/>
</dbReference>
<evidence type="ECO:0000256" key="2">
    <source>
        <dbReference type="ARBA" id="ARBA00022723"/>
    </source>
</evidence>
<dbReference type="Proteomes" id="UP000616885">
    <property type="component" value="Unassembled WGS sequence"/>
</dbReference>
<dbReference type="GO" id="GO:0046872">
    <property type="term" value="F:metal ion binding"/>
    <property type="evidence" value="ECO:0007669"/>
    <property type="project" value="UniProtKB-KW"/>
</dbReference>
<proteinExistence type="inferred from homology"/>
<evidence type="ECO:0000313" key="5">
    <source>
        <dbReference type="EMBL" id="CEO46737.1"/>
    </source>
</evidence>
<dbReference type="EMBL" id="JADCTT010000002">
    <property type="protein sequence ID" value="KAF9756645.1"/>
    <property type="molecule type" value="Genomic_DNA"/>
</dbReference>
<dbReference type="GO" id="GO:0016846">
    <property type="term" value="F:carbon-sulfur lyase activity"/>
    <property type="evidence" value="ECO:0007669"/>
    <property type="project" value="InterPro"/>
</dbReference>
<reference evidence="6" key="2">
    <citation type="submission" date="2020-10" db="EMBL/GenBank/DDBJ databases">
        <title>High-Quality Genome Resource of Clonostachys rosea strain S41 by Oxford Nanopore Long-Read Sequencing.</title>
        <authorList>
            <person name="Wang H."/>
        </authorList>
    </citation>
    <scope>NUCLEOTIDE SEQUENCE</scope>
    <source>
        <strain evidence="6">S41</strain>
    </source>
</reference>
<dbReference type="PANTHER" id="PTHR28620">
    <property type="entry name" value="CENTROMERE PROTEIN V"/>
    <property type="match status" value="1"/>
</dbReference>
<comment type="similarity">
    <text evidence="1">Belongs to the Gfa family.</text>
</comment>
<evidence type="ECO:0000313" key="6">
    <source>
        <dbReference type="EMBL" id="KAF9756645.1"/>
    </source>
</evidence>
<dbReference type="SUPFAM" id="SSF51316">
    <property type="entry name" value="Mss4-like"/>
    <property type="match status" value="1"/>
</dbReference>
<reference evidence="5" key="1">
    <citation type="submission" date="2015-01" db="EMBL/GenBank/DDBJ databases">
        <authorList>
            <person name="Durling Mikael"/>
        </authorList>
    </citation>
    <scope>NUCLEOTIDE SEQUENCE</scope>
</reference>
<accession>A0A0B7JTY7</accession>
<dbReference type="Gene3D" id="2.170.150.70">
    <property type="match status" value="1"/>
</dbReference>
<feature type="domain" description="CENP-V/GFA" evidence="4">
    <location>
        <begin position="10"/>
        <end position="172"/>
    </location>
</feature>
<name>A0A0B7JTY7_BIOOC</name>
<dbReference type="AlphaFoldDB" id="A0A0B7JTY7"/>
<sequence>MAENPQRRPFKGSCHCGATRYIAFLTFPHNPPQTRKHGEQSFYRCNCSICHKSGFLHARLNSSPDDFLLLSPLDPFQDMGDYQCDEKLLHFFYCRMCATRCFIFMGEGELIDVDLAELGLGETGIVKAWRPKKDGWQEGKLKHGCYLSVNATSLEPGQEGFDLREWTEKKWTAYLDVLRAGEPGAGLPTYERPHPGGSY</sequence>
<protein>
    <recommendedName>
        <fullName evidence="4">CENP-V/GFA domain-containing protein</fullName>
    </recommendedName>
</protein>
<organism evidence="5">
    <name type="scientific">Bionectria ochroleuca</name>
    <name type="common">Gliocladium roseum</name>
    <dbReference type="NCBI Taxonomy" id="29856"/>
    <lineage>
        <taxon>Eukaryota</taxon>
        <taxon>Fungi</taxon>
        <taxon>Dikarya</taxon>
        <taxon>Ascomycota</taxon>
        <taxon>Pezizomycotina</taxon>
        <taxon>Sordariomycetes</taxon>
        <taxon>Hypocreomycetidae</taxon>
        <taxon>Hypocreales</taxon>
        <taxon>Bionectriaceae</taxon>
        <taxon>Clonostachys</taxon>
    </lineage>
</organism>
<evidence type="ECO:0000256" key="3">
    <source>
        <dbReference type="ARBA" id="ARBA00022833"/>
    </source>
</evidence>